<accession>O33070</accession>
<sequence>MVRRVKHQVSVPMSTGELGALSLVHQRRVFRLQKSCRRRLPWRHMCLLARAPLVPVTTAAGRRDELVKSRSYIRFYYMLDDRTYDSAVAQIGFEDTEYAKRAYFTPWRKSSRK</sequence>
<reference evidence="1" key="1">
    <citation type="journal article" date="1993" name="Mol. Microbiol.">
        <title>Use of an ordered cosmid library to deduce the genomic organization of Mycobacterium leprae.</title>
        <authorList>
            <person name="Eiglmeier K."/>
            <person name="Honore N."/>
            <person name="Woods S.A."/>
            <person name="Caudron B."/>
            <person name="Cole S.T."/>
        </authorList>
    </citation>
    <scope>NUCLEOTIDE SEQUENCE</scope>
</reference>
<gene>
    <name evidence="1" type="primary">MLCB57.59</name>
</gene>
<protein>
    <submittedName>
        <fullName evidence="1">Uncharacterized protein</fullName>
    </submittedName>
</protein>
<evidence type="ECO:0000313" key="1">
    <source>
        <dbReference type="EMBL" id="CAB16699.1"/>
    </source>
</evidence>
<dbReference type="PIR" id="T45357">
    <property type="entry name" value="T45357"/>
</dbReference>
<reference evidence="1" key="2">
    <citation type="submission" date="1997-09" db="EMBL/GenBank/DDBJ databases">
        <authorList>
            <person name="Badcock K."/>
            <person name="Churcher C.M."/>
        </authorList>
    </citation>
    <scope>NUCLEOTIDE SEQUENCE</scope>
</reference>
<dbReference type="EMBL" id="Z99494">
    <property type="protein sequence ID" value="CAB16699.1"/>
    <property type="molecule type" value="Genomic_DNA"/>
</dbReference>
<reference evidence="1" key="3">
    <citation type="submission" date="1997-09" db="EMBL/GenBank/DDBJ databases">
        <authorList>
            <person name="Parkhill J."/>
            <person name="Barrell B.G."/>
            <person name="Rajandream M.A."/>
        </authorList>
    </citation>
    <scope>NUCLEOTIDE SEQUENCE</scope>
</reference>
<name>O33070_MYCLR</name>
<dbReference type="AlphaFoldDB" id="O33070"/>
<proteinExistence type="predicted"/>
<organism evidence="1">
    <name type="scientific">Mycobacterium leprae</name>
    <dbReference type="NCBI Taxonomy" id="1769"/>
    <lineage>
        <taxon>Bacteria</taxon>
        <taxon>Bacillati</taxon>
        <taxon>Actinomycetota</taxon>
        <taxon>Actinomycetes</taxon>
        <taxon>Mycobacteriales</taxon>
        <taxon>Mycobacteriaceae</taxon>
        <taxon>Mycobacterium</taxon>
    </lineage>
</organism>